<dbReference type="EC" id="2.4.99.12" evidence="4 12"/>
<evidence type="ECO:0000256" key="7">
    <source>
        <dbReference type="ARBA" id="ARBA00022968"/>
    </source>
</evidence>
<dbReference type="OrthoDB" id="9789797at2"/>
<evidence type="ECO:0000313" key="15">
    <source>
        <dbReference type="Proteomes" id="UP000054877"/>
    </source>
</evidence>
<dbReference type="InterPro" id="IPR039901">
    <property type="entry name" value="Kdotransferase"/>
</dbReference>
<dbReference type="PATRIC" id="fig|452.5.peg.178"/>
<evidence type="ECO:0000256" key="2">
    <source>
        <dbReference type="ARBA" id="ARBA00004713"/>
    </source>
</evidence>
<keyword evidence="12" id="KW-0448">Lipopolysaccharide biosynthesis</keyword>
<dbReference type="PANTHER" id="PTHR42755">
    <property type="entry name" value="3-DEOXY-MANNO-OCTULOSONATE CYTIDYLYLTRANSFERASE"/>
    <property type="match status" value="1"/>
</dbReference>
<dbReference type="InterPro" id="IPR038107">
    <property type="entry name" value="Glycos_transf_N_sf"/>
</dbReference>
<dbReference type="GO" id="GO:0005886">
    <property type="term" value="C:plasma membrane"/>
    <property type="evidence" value="ECO:0007669"/>
    <property type="project" value="UniProtKB-SubCell"/>
</dbReference>
<dbReference type="GO" id="GO:0043842">
    <property type="term" value="F:Kdo transferase activity"/>
    <property type="evidence" value="ECO:0007669"/>
    <property type="project" value="UniProtKB-EC"/>
</dbReference>
<evidence type="ECO:0000256" key="10">
    <source>
        <dbReference type="PIRSR" id="PIRSR639901-1"/>
    </source>
</evidence>
<keyword evidence="7" id="KW-0735">Signal-anchor</keyword>
<dbReference type="AlphaFoldDB" id="A0A0W0ZAE7"/>
<dbReference type="Pfam" id="PF04413">
    <property type="entry name" value="Glycos_transf_N"/>
    <property type="match status" value="1"/>
</dbReference>
<dbReference type="Gene3D" id="3.40.50.11720">
    <property type="entry name" value="3-Deoxy-D-manno-octulosonic-acid transferase, N-terminal domain"/>
    <property type="match status" value="1"/>
</dbReference>
<protein>
    <recommendedName>
        <fullName evidence="5 12">3-deoxy-D-manno-octulosonic acid transferase</fullName>
        <shortName evidence="12">Kdo transferase</shortName>
        <ecNumber evidence="4 12">2.4.99.12</ecNumber>
    </recommendedName>
    <alternativeName>
        <fullName evidence="8 12">Lipid IV(A) 3-deoxy-D-manno-octulosonic acid transferase</fullName>
    </alternativeName>
</protein>
<comment type="function">
    <text evidence="12">Involved in lipopolysaccharide (LPS) biosynthesis. Catalyzes the transfer of 3-deoxy-D-manno-octulosonate (Kdo) residue(s) from CMP-Kdo to lipid IV(A), the tetraacyldisaccharide-1,4'-bisphosphate precursor of lipid A.</text>
</comment>
<dbReference type="Proteomes" id="UP000054877">
    <property type="component" value="Unassembled WGS sequence"/>
</dbReference>
<keyword evidence="15" id="KW-1185">Reference proteome</keyword>
<evidence type="ECO:0000256" key="6">
    <source>
        <dbReference type="ARBA" id="ARBA00022679"/>
    </source>
</evidence>
<evidence type="ECO:0000259" key="13">
    <source>
        <dbReference type="Pfam" id="PF04413"/>
    </source>
</evidence>
<dbReference type="InterPro" id="IPR007507">
    <property type="entry name" value="Glycos_transf_N"/>
</dbReference>
<feature type="site" description="Transition state stabilizer" evidence="11">
    <location>
        <position position="127"/>
    </location>
</feature>
<dbReference type="PANTHER" id="PTHR42755:SF1">
    <property type="entry name" value="3-DEOXY-D-MANNO-OCTULOSONIC ACID TRANSFERASE, MITOCHONDRIAL-RELATED"/>
    <property type="match status" value="1"/>
</dbReference>
<dbReference type="GO" id="GO:0009245">
    <property type="term" value="P:lipid A biosynthetic process"/>
    <property type="evidence" value="ECO:0007669"/>
    <property type="project" value="TreeGrafter"/>
</dbReference>
<dbReference type="FunFam" id="3.40.50.11720:FF:000001">
    <property type="entry name" value="3-deoxy-D-manno-octulosonic acid transferase"/>
    <property type="match status" value="1"/>
</dbReference>
<dbReference type="FunFam" id="3.40.50.2000:FF:000032">
    <property type="entry name" value="3-deoxy-D-manno-octulosonic acid transferase"/>
    <property type="match status" value="1"/>
</dbReference>
<reference evidence="14 15" key="1">
    <citation type="submission" date="2015-11" db="EMBL/GenBank/DDBJ databases">
        <title>Genomic analysis of 38 Legionella species identifies large and diverse effector repertoires.</title>
        <authorList>
            <person name="Burstein D."/>
            <person name="Amaro F."/>
            <person name="Zusman T."/>
            <person name="Lifshitz Z."/>
            <person name="Cohen O."/>
            <person name="Gilbert J.A."/>
            <person name="Pupko T."/>
            <person name="Shuman H.A."/>
            <person name="Segal G."/>
        </authorList>
    </citation>
    <scope>NUCLEOTIDE SEQUENCE [LARGE SCALE GENOMIC DNA]</scope>
    <source>
        <strain evidence="14 15">Mt.St.Helens-9</strain>
    </source>
</reference>
<keyword evidence="12" id="KW-1133">Transmembrane helix</keyword>
<comment type="caution">
    <text evidence="14">The sequence shown here is derived from an EMBL/GenBank/DDBJ whole genome shotgun (WGS) entry which is preliminary data.</text>
</comment>
<evidence type="ECO:0000313" key="14">
    <source>
        <dbReference type="EMBL" id="KTD66101.1"/>
    </source>
</evidence>
<dbReference type="RefSeq" id="WP_058482110.1">
    <property type="nucleotide sequence ID" value="NZ_CAAAII010000009.1"/>
</dbReference>
<evidence type="ECO:0000256" key="1">
    <source>
        <dbReference type="ARBA" id="ARBA00004388"/>
    </source>
</evidence>
<sequence length="422" mass="48514">MRFIYSILWYLISPYLLLRLWWKGRQLPSYRKRIGERFGWGMSGVETFDVWIHAVSLGEVIAATPLIEQLAALQRRILVTTMTPTGAERVQRQFADRVVHRYIPYEFPGAMRRFFQTYQLRTGIIFETELWPNLIHYATQARVPLYLFNARLSEKSLQGYRKIRCIIKPMLRSFKAIYTQAREDAQRFKMLGAQENQVTTLGNIKFDLQTKVCARDEFDHLKRTWGEDRIVVIIASTHDNEEQQILMRLPSLQKAIPHVLLLIAPRHPERFDKVVRLSREMGFNTGQRSQPDTLNSDNDVIVIDTLGELLACYQISDYAFVGGSLLPIGGHNMLEPVAMHVPVFSGKYVHNFKAIVRDLEEAEAIILVNDAQELLSGIVALHQDREKRNRLVNNASHVLEINKGAVARYVEIVESALANGQG</sequence>
<keyword evidence="12" id="KW-0472">Membrane</keyword>
<keyword evidence="12" id="KW-0812">Transmembrane</keyword>
<organism evidence="14 15">
    <name type="scientific">Legionella spiritensis</name>
    <dbReference type="NCBI Taxonomy" id="452"/>
    <lineage>
        <taxon>Bacteria</taxon>
        <taxon>Pseudomonadati</taxon>
        <taxon>Pseudomonadota</taxon>
        <taxon>Gammaproteobacteria</taxon>
        <taxon>Legionellales</taxon>
        <taxon>Legionellaceae</taxon>
        <taxon>Legionella</taxon>
    </lineage>
</organism>
<keyword evidence="12" id="KW-1003">Cell membrane</keyword>
<feature type="active site" description="Proton acceptor" evidence="10">
    <location>
        <position position="59"/>
    </location>
</feature>
<evidence type="ECO:0000256" key="5">
    <source>
        <dbReference type="ARBA" id="ARBA00019077"/>
    </source>
</evidence>
<comment type="similarity">
    <text evidence="3">Belongs to the glycosyltransferase group 1 family. Glycosyltransferase 30 subfamily.</text>
</comment>
<evidence type="ECO:0000256" key="12">
    <source>
        <dbReference type="RuleBase" id="RU365103"/>
    </source>
</evidence>
<comment type="pathway">
    <text evidence="2 12">Bacterial outer membrane biogenesis; LPS core biosynthesis.</text>
</comment>
<evidence type="ECO:0000256" key="4">
    <source>
        <dbReference type="ARBA" id="ARBA00012621"/>
    </source>
</evidence>
<dbReference type="STRING" id="452.Lspi_0164"/>
<dbReference type="UniPathway" id="UPA00958"/>
<name>A0A0W0ZAE7_LEGSP</name>
<dbReference type="SUPFAM" id="SSF53756">
    <property type="entry name" value="UDP-Glycosyltransferase/glycogen phosphorylase"/>
    <property type="match status" value="1"/>
</dbReference>
<dbReference type="NCBIfam" id="NF004388">
    <property type="entry name" value="PRK05749.1-4"/>
    <property type="match status" value="1"/>
</dbReference>
<keyword evidence="6 12" id="KW-0808">Transferase</keyword>
<comment type="catalytic activity">
    <reaction evidence="9 12">
        <text>lipid IVA (E. coli) + CMP-3-deoxy-beta-D-manno-octulosonate = alpha-Kdo-(2-&gt;6)-lipid IVA (E. coli) + CMP + H(+)</text>
        <dbReference type="Rhea" id="RHEA:28066"/>
        <dbReference type="ChEBI" id="CHEBI:15378"/>
        <dbReference type="ChEBI" id="CHEBI:58603"/>
        <dbReference type="ChEBI" id="CHEBI:60364"/>
        <dbReference type="ChEBI" id="CHEBI:60377"/>
        <dbReference type="ChEBI" id="CHEBI:85987"/>
        <dbReference type="EC" id="2.4.99.12"/>
    </reaction>
</comment>
<evidence type="ECO:0000256" key="3">
    <source>
        <dbReference type="ARBA" id="ARBA00006380"/>
    </source>
</evidence>
<feature type="site" description="Transition state stabilizer" evidence="11">
    <location>
        <position position="205"/>
    </location>
</feature>
<feature type="domain" description="3-deoxy-D-manno-octulosonic-acid transferase N-terminal" evidence="13">
    <location>
        <begin position="32"/>
        <end position="207"/>
    </location>
</feature>
<dbReference type="Gene3D" id="3.40.50.2000">
    <property type="entry name" value="Glycogen Phosphorylase B"/>
    <property type="match status" value="1"/>
</dbReference>
<evidence type="ECO:0000256" key="8">
    <source>
        <dbReference type="ARBA" id="ARBA00031445"/>
    </source>
</evidence>
<evidence type="ECO:0000256" key="11">
    <source>
        <dbReference type="PIRSR" id="PIRSR639901-2"/>
    </source>
</evidence>
<gene>
    <name evidence="14" type="ORF">Lspi_0164</name>
</gene>
<feature type="transmembrane region" description="Helical" evidence="12">
    <location>
        <begin position="6"/>
        <end position="22"/>
    </location>
</feature>
<dbReference type="GO" id="GO:0009244">
    <property type="term" value="P:lipopolysaccharide core region biosynthetic process"/>
    <property type="evidence" value="ECO:0007669"/>
    <property type="project" value="UniProtKB-UniRule"/>
</dbReference>
<proteinExistence type="inferred from homology"/>
<dbReference type="EMBL" id="LNYX01000002">
    <property type="protein sequence ID" value="KTD66101.1"/>
    <property type="molecule type" value="Genomic_DNA"/>
</dbReference>
<comment type="subcellular location">
    <subcellularLocation>
        <location evidence="1">Cell inner membrane</location>
        <topology evidence="1">Single-pass membrane protein</topology>
        <orientation evidence="1">Cytoplasmic side</orientation>
    </subcellularLocation>
    <subcellularLocation>
        <location evidence="12">Cell membrane</location>
    </subcellularLocation>
</comment>
<evidence type="ECO:0000256" key="9">
    <source>
        <dbReference type="ARBA" id="ARBA00049183"/>
    </source>
</evidence>
<accession>A0A0W0ZAE7</accession>